<dbReference type="FunFam" id="1.20.1740.10:FF:000025">
    <property type="entry name" value="High-affinity methionine permease"/>
    <property type="match status" value="1"/>
</dbReference>
<feature type="transmembrane region" description="Helical" evidence="6">
    <location>
        <begin position="68"/>
        <end position="92"/>
    </location>
</feature>
<dbReference type="STRING" id="43265.A0A545V1P2"/>
<accession>A0A545V1P2</accession>
<dbReference type="GO" id="GO:0016020">
    <property type="term" value="C:membrane"/>
    <property type="evidence" value="ECO:0007669"/>
    <property type="project" value="UniProtKB-SubCell"/>
</dbReference>
<feature type="transmembrane region" description="Helical" evidence="6">
    <location>
        <begin position="459"/>
        <end position="479"/>
    </location>
</feature>
<dbReference type="PANTHER" id="PTHR11785:SF532">
    <property type="entry name" value="TRANSPORTER, PUTATIVE (EUROFUNG)-RELATED"/>
    <property type="match status" value="1"/>
</dbReference>
<evidence type="ECO:0000256" key="3">
    <source>
        <dbReference type="ARBA" id="ARBA00022989"/>
    </source>
</evidence>
<keyword evidence="8" id="KW-1185">Reference proteome</keyword>
<evidence type="ECO:0000256" key="5">
    <source>
        <dbReference type="SAM" id="MobiDB-lite"/>
    </source>
</evidence>
<gene>
    <name evidence="7" type="ORF">IF1G_05455</name>
</gene>
<feature type="region of interest" description="Disordered" evidence="5">
    <location>
        <begin position="1"/>
        <end position="23"/>
    </location>
</feature>
<feature type="compositionally biased region" description="Basic and acidic residues" evidence="5">
    <location>
        <begin position="1"/>
        <end position="10"/>
    </location>
</feature>
<feature type="transmembrane region" description="Helical" evidence="6">
    <location>
        <begin position="141"/>
        <end position="169"/>
    </location>
</feature>
<evidence type="ECO:0000256" key="6">
    <source>
        <dbReference type="SAM" id="Phobius"/>
    </source>
</evidence>
<organism evidence="7 8">
    <name type="scientific">Cordyceps javanica</name>
    <dbReference type="NCBI Taxonomy" id="43265"/>
    <lineage>
        <taxon>Eukaryota</taxon>
        <taxon>Fungi</taxon>
        <taxon>Dikarya</taxon>
        <taxon>Ascomycota</taxon>
        <taxon>Pezizomycotina</taxon>
        <taxon>Sordariomycetes</taxon>
        <taxon>Hypocreomycetidae</taxon>
        <taxon>Hypocreales</taxon>
        <taxon>Cordycipitaceae</taxon>
        <taxon>Cordyceps</taxon>
    </lineage>
</organism>
<comment type="subcellular location">
    <subcellularLocation>
        <location evidence="1">Membrane</location>
        <topology evidence="1">Multi-pass membrane protein</topology>
    </subcellularLocation>
</comment>
<dbReference type="OrthoDB" id="5982228at2759"/>
<feature type="transmembrane region" description="Helical" evidence="6">
    <location>
        <begin position="397"/>
        <end position="416"/>
    </location>
</feature>
<feature type="transmembrane region" description="Helical" evidence="6">
    <location>
        <begin position="348"/>
        <end position="369"/>
    </location>
</feature>
<evidence type="ECO:0000256" key="1">
    <source>
        <dbReference type="ARBA" id="ARBA00004141"/>
    </source>
</evidence>
<protein>
    <submittedName>
        <fullName evidence="7">Methionine permease</fullName>
    </submittedName>
</protein>
<dbReference type="Proteomes" id="UP000315783">
    <property type="component" value="Unassembled WGS sequence"/>
</dbReference>
<proteinExistence type="predicted"/>
<evidence type="ECO:0000256" key="4">
    <source>
        <dbReference type="ARBA" id="ARBA00023136"/>
    </source>
</evidence>
<keyword evidence="2 6" id="KW-0812">Transmembrane</keyword>
<reference evidence="7 8" key="1">
    <citation type="journal article" date="2019" name="Appl. Microbiol. Biotechnol.">
        <title>Genome sequence of Isaria javanica and comparative genome analysis insights into family S53 peptidase evolution in fungal entomopathogens.</title>
        <authorList>
            <person name="Lin R."/>
            <person name="Zhang X."/>
            <person name="Xin B."/>
            <person name="Zou M."/>
            <person name="Gao Y."/>
            <person name="Qin F."/>
            <person name="Hu Q."/>
            <person name="Xie B."/>
            <person name="Cheng X."/>
        </authorList>
    </citation>
    <scope>NUCLEOTIDE SEQUENCE [LARGE SCALE GENOMIC DNA]</scope>
    <source>
        <strain evidence="7 8">IJ1G</strain>
    </source>
</reference>
<evidence type="ECO:0000313" key="7">
    <source>
        <dbReference type="EMBL" id="TQV95626.1"/>
    </source>
</evidence>
<dbReference type="EMBL" id="SPUK01000007">
    <property type="protein sequence ID" value="TQV95626.1"/>
    <property type="molecule type" value="Genomic_DNA"/>
</dbReference>
<dbReference type="InterPro" id="IPR050598">
    <property type="entry name" value="AminoAcid_Transporter"/>
</dbReference>
<dbReference type="GO" id="GO:0015179">
    <property type="term" value="F:L-amino acid transmembrane transporter activity"/>
    <property type="evidence" value="ECO:0007669"/>
    <property type="project" value="TreeGrafter"/>
</dbReference>
<feature type="transmembrane region" description="Helical" evidence="6">
    <location>
        <begin position="491"/>
        <end position="511"/>
    </location>
</feature>
<feature type="transmembrane region" description="Helical" evidence="6">
    <location>
        <begin position="98"/>
        <end position="120"/>
    </location>
</feature>
<evidence type="ECO:0000256" key="2">
    <source>
        <dbReference type="ARBA" id="ARBA00022692"/>
    </source>
</evidence>
<sequence>MTAKNTDERLPLLPDTSTRPERPSYAATLAVDDDDAITHKDAPTRSIEDDVLPETSTLGRTLSWNSSYILVMSRIIGSGIFATPGTILQSVGSPGLSLLLWVVGAFITAAGLAILLEYGSMLPRSGGHKVYLEYTFRRPRFLASTLVAINAVLLGFTASNCVIFSQYTLYAAGYGHAGEAAQKYVAVGMLTLVTAIHLVTPKFGVRLQDILGWVKIGIVIFMIFCGAYVVVFRPDTGMPIGSESQFTWDGLWQDSNWNWGVVCTALFKVFYSYSGLENISNVLNEVKDPVRTLRSVTRTALVTACIMYFLINVAYFLVVPLDEIKGSGELIAALFFQRIFGTRLGGRVLPLFVALSAFGNVMVVVFAMARLKHEIARQGFLPFSDLLSTTKPFNSPLGGLLVNYIPSLLIIVLPPSDKIYSFILEVEGYGGQITGLAIAVGLLWLRYKQPNLHRPYKASLFAVSVKLALSLALLVAPFVPPKDRYPGGLFYATYAIAGISTILISLAYWYVWTVLIPRWWGYSLEEEDATLADGTTITKLVHKPLQ</sequence>
<keyword evidence="4 6" id="KW-0472">Membrane</keyword>
<name>A0A545V1P2_9HYPO</name>
<feature type="transmembrane region" description="Helical" evidence="6">
    <location>
        <begin position="428"/>
        <end position="447"/>
    </location>
</feature>
<keyword evidence="3 6" id="KW-1133">Transmembrane helix</keyword>
<feature type="transmembrane region" description="Helical" evidence="6">
    <location>
        <begin position="212"/>
        <end position="231"/>
    </location>
</feature>
<dbReference type="PIRSF" id="PIRSF006060">
    <property type="entry name" value="AA_transporter"/>
    <property type="match status" value="1"/>
</dbReference>
<comment type="caution">
    <text evidence="7">The sequence shown here is derived from an EMBL/GenBank/DDBJ whole genome shotgun (WGS) entry which is preliminary data.</text>
</comment>
<dbReference type="InterPro" id="IPR002293">
    <property type="entry name" value="AA/rel_permease1"/>
</dbReference>
<feature type="transmembrane region" description="Helical" evidence="6">
    <location>
        <begin position="296"/>
        <end position="318"/>
    </location>
</feature>
<evidence type="ECO:0000313" key="8">
    <source>
        <dbReference type="Proteomes" id="UP000315783"/>
    </source>
</evidence>
<dbReference type="Pfam" id="PF13520">
    <property type="entry name" value="AA_permease_2"/>
    <property type="match status" value="1"/>
</dbReference>
<dbReference type="AlphaFoldDB" id="A0A545V1P2"/>
<dbReference type="PANTHER" id="PTHR11785">
    <property type="entry name" value="AMINO ACID TRANSPORTER"/>
    <property type="match status" value="1"/>
</dbReference>
<dbReference type="Gene3D" id="1.20.1740.10">
    <property type="entry name" value="Amino acid/polyamine transporter I"/>
    <property type="match status" value="1"/>
</dbReference>